<evidence type="ECO:0000259" key="6">
    <source>
        <dbReference type="SMART" id="SM00409"/>
    </source>
</evidence>
<dbReference type="SUPFAM" id="SSF48726">
    <property type="entry name" value="Immunoglobulin"/>
    <property type="match status" value="1"/>
</dbReference>
<feature type="chain" id="PRO_5043031409" description="Immunoglobulin domain-containing protein" evidence="5">
    <location>
        <begin position="19"/>
        <end position="226"/>
    </location>
</feature>
<dbReference type="InterPro" id="IPR036179">
    <property type="entry name" value="Ig-like_dom_sf"/>
</dbReference>
<evidence type="ECO:0000256" key="4">
    <source>
        <dbReference type="SAM" id="Phobius"/>
    </source>
</evidence>
<dbReference type="InterPro" id="IPR013106">
    <property type="entry name" value="Ig_V-set"/>
</dbReference>
<organism evidence="7 8">
    <name type="scientific">Eleginops maclovinus</name>
    <name type="common">Patagonian blennie</name>
    <name type="synonym">Eleginus maclovinus</name>
    <dbReference type="NCBI Taxonomy" id="56733"/>
    <lineage>
        <taxon>Eukaryota</taxon>
        <taxon>Metazoa</taxon>
        <taxon>Chordata</taxon>
        <taxon>Craniata</taxon>
        <taxon>Vertebrata</taxon>
        <taxon>Euteleostomi</taxon>
        <taxon>Actinopterygii</taxon>
        <taxon>Neopterygii</taxon>
        <taxon>Teleostei</taxon>
        <taxon>Neoteleostei</taxon>
        <taxon>Acanthomorphata</taxon>
        <taxon>Eupercaria</taxon>
        <taxon>Perciformes</taxon>
        <taxon>Notothenioidei</taxon>
        <taxon>Eleginopidae</taxon>
        <taxon>Eleginops</taxon>
    </lineage>
</organism>
<feature type="domain" description="Immunoglobulin" evidence="6">
    <location>
        <begin position="20"/>
        <end position="118"/>
    </location>
</feature>
<evidence type="ECO:0000256" key="3">
    <source>
        <dbReference type="ARBA" id="ARBA00023136"/>
    </source>
</evidence>
<evidence type="ECO:0000313" key="7">
    <source>
        <dbReference type="EMBL" id="KAK5866258.1"/>
    </source>
</evidence>
<evidence type="ECO:0000313" key="8">
    <source>
        <dbReference type="Proteomes" id="UP001346869"/>
    </source>
</evidence>
<name>A0AAN8AT90_ELEMC</name>
<dbReference type="PANTHER" id="PTHR11860:SF87">
    <property type="entry name" value="CMRF35-LIKE MOLECULE 8"/>
    <property type="match status" value="1"/>
</dbReference>
<dbReference type="Pfam" id="PF07686">
    <property type="entry name" value="V-set"/>
    <property type="match status" value="1"/>
</dbReference>
<reference evidence="7 8" key="2">
    <citation type="journal article" date="2023" name="Mol. Biol. Evol.">
        <title>Genomics of Secondarily Temperate Adaptation in the Only Non-Antarctic Icefish.</title>
        <authorList>
            <person name="Rivera-Colon A.G."/>
            <person name="Rayamajhi N."/>
            <person name="Minhas B.F."/>
            <person name="Madrigal G."/>
            <person name="Bilyk K.T."/>
            <person name="Yoon V."/>
            <person name="Hune M."/>
            <person name="Gregory S."/>
            <person name="Cheng C.H.C."/>
            <person name="Catchen J.M."/>
        </authorList>
    </citation>
    <scope>NUCLEOTIDE SEQUENCE [LARGE SCALE GENOMIC DNA]</scope>
    <source>
        <strain evidence="7">JMC-PN-2008</strain>
    </source>
</reference>
<evidence type="ECO:0000256" key="1">
    <source>
        <dbReference type="ARBA" id="ARBA00004370"/>
    </source>
</evidence>
<dbReference type="InterPro" id="IPR013783">
    <property type="entry name" value="Ig-like_fold"/>
</dbReference>
<dbReference type="GO" id="GO:0004888">
    <property type="term" value="F:transmembrane signaling receptor activity"/>
    <property type="evidence" value="ECO:0007669"/>
    <property type="project" value="TreeGrafter"/>
</dbReference>
<dbReference type="EMBL" id="JAUZQC010000009">
    <property type="protein sequence ID" value="KAK5866258.1"/>
    <property type="molecule type" value="Genomic_DNA"/>
</dbReference>
<dbReference type="InterPro" id="IPR003599">
    <property type="entry name" value="Ig_sub"/>
</dbReference>
<keyword evidence="3 4" id="KW-0472">Membrane</keyword>
<evidence type="ECO:0000256" key="5">
    <source>
        <dbReference type="SAM" id="SignalP"/>
    </source>
</evidence>
<keyword evidence="4" id="KW-1133">Transmembrane helix</keyword>
<dbReference type="GO" id="GO:0005886">
    <property type="term" value="C:plasma membrane"/>
    <property type="evidence" value="ECO:0007669"/>
    <property type="project" value="TreeGrafter"/>
</dbReference>
<keyword evidence="2 4" id="KW-0812">Transmembrane</keyword>
<feature type="transmembrane region" description="Helical" evidence="4">
    <location>
        <begin position="178"/>
        <end position="198"/>
    </location>
</feature>
<dbReference type="AlphaFoldDB" id="A0AAN8AT90"/>
<keyword evidence="8" id="KW-1185">Reference proteome</keyword>
<dbReference type="SMART" id="SM00409">
    <property type="entry name" value="IG"/>
    <property type="match status" value="1"/>
</dbReference>
<protein>
    <recommendedName>
        <fullName evidence="6">Immunoglobulin domain-containing protein</fullName>
    </recommendedName>
</protein>
<dbReference type="InterPro" id="IPR050671">
    <property type="entry name" value="CD300_family_receptors"/>
</dbReference>
<dbReference type="PANTHER" id="PTHR11860">
    <property type="entry name" value="POLYMERIC-IMMUNOGLOBULIN RECEPTOR"/>
    <property type="match status" value="1"/>
</dbReference>
<proteinExistence type="predicted"/>
<accession>A0AAN8AT90</accession>
<reference evidence="7 8" key="1">
    <citation type="journal article" date="2023" name="Genes (Basel)">
        <title>Chromosome-Level Genome Assembly and Circadian Gene Repertoire of the Patagonia Blennie Eleginops maclovinus-The Closest Ancestral Proxy of Antarctic Cryonotothenioids.</title>
        <authorList>
            <person name="Cheng C.C."/>
            <person name="Rivera-Colon A.G."/>
            <person name="Minhas B.F."/>
            <person name="Wilson L."/>
            <person name="Rayamajhi N."/>
            <person name="Vargas-Chacoff L."/>
            <person name="Catchen J.M."/>
        </authorList>
    </citation>
    <scope>NUCLEOTIDE SEQUENCE [LARGE SCALE GENOMIC DNA]</scope>
    <source>
        <strain evidence="7">JMC-PN-2008</strain>
    </source>
</reference>
<comment type="subcellular location">
    <subcellularLocation>
        <location evidence="1">Membrane</location>
    </subcellularLocation>
</comment>
<evidence type="ECO:0000256" key="2">
    <source>
        <dbReference type="ARBA" id="ARBA00022692"/>
    </source>
</evidence>
<comment type="caution">
    <text evidence="7">The sequence shown here is derived from an EMBL/GenBank/DDBJ whole genome shotgun (WGS) entry which is preliminary data.</text>
</comment>
<dbReference type="Gene3D" id="2.60.40.10">
    <property type="entry name" value="Immunoglobulins"/>
    <property type="match status" value="1"/>
</dbReference>
<dbReference type="Proteomes" id="UP001346869">
    <property type="component" value="Unassembled WGS sequence"/>
</dbReference>
<sequence length="226" mass="24931">MNNFYALFCLLHVFRIDGIRINVEGVEGGDVSFQCSHKLAWKSDKYLCKASCNRIEDRVVTVQSGARAESGRITLVDSGDGAFSVTFRQLQLSDKGRYWCAVDRIGFDTYTEVQLTVKEGVTNETRTVKPKLSHTWTYENRSNSTRLPSVMETSSPAILSTATNNINGGDQNISSGTVLYATVGPLGLVTIVMLGMIVRKCRQSSKPQTRDCSNCTDLVGADKRKV</sequence>
<keyword evidence="5" id="KW-0732">Signal</keyword>
<feature type="signal peptide" evidence="5">
    <location>
        <begin position="1"/>
        <end position="18"/>
    </location>
</feature>
<gene>
    <name evidence="7" type="ORF">PBY51_020464</name>
</gene>